<keyword evidence="1" id="KW-0813">Transport</keyword>
<keyword evidence="3" id="KW-0410">Iron transport</keyword>
<dbReference type="SMART" id="SM00382">
    <property type="entry name" value="AAA"/>
    <property type="match status" value="1"/>
</dbReference>
<dbReference type="SUPFAM" id="SSF52540">
    <property type="entry name" value="P-loop containing nucleoside triphosphate hydrolases"/>
    <property type="match status" value="1"/>
</dbReference>
<protein>
    <submittedName>
        <fullName evidence="10">Putrescine transport ATP-binding protein PotG (TC 3.A.1.11.2)</fullName>
    </submittedName>
</protein>
<reference evidence="10" key="1">
    <citation type="submission" date="2015-10" db="EMBL/GenBank/DDBJ databases">
        <authorList>
            <person name="Gilbert D.G."/>
        </authorList>
    </citation>
    <scope>NUCLEOTIDE SEQUENCE</scope>
</reference>
<evidence type="ECO:0000256" key="7">
    <source>
        <dbReference type="ARBA" id="ARBA00023065"/>
    </source>
</evidence>
<dbReference type="InterPro" id="IPR013611">
    <property type="entry name" value="Transp-assoc_OB_typ2"/>
</dbReference>
<dbReference type="GO" id="GO:0005524">
    <property type="term" value="F:ATP binding"/>
    <property type="evidence" value="ECO:0007669"/>
    <property type="project" value="UniProtKB-KW"/>
</dbReference>
<dbReference type="PROSITE" id="PS50893">
    <property type="entry name" value="ABC_TRANSPORTER_2"/>
    <property type="match status" value="1"/>
</dbReference>
<dbReference type="GO" id="GO:0016887">
    <property type="term" value="F:ATP hydrolysis activity"/>
    <property type="evidence" value="ECO:0007669"/>
    <property type="project" value="InterPro"/>
</dbReference>
<evidence type="ECO:0000256" key="4">
    <source>
        <dbReference type="ARBA" id="ARBA00022741"/>
    </source>
</evidence>
<dbReference type="PANTHER" id="PTHR42781">
    <property type="entry name" value="SPERMIDINE/PUTRESCINE IMPORT ATP-BINDING PROTEIN POTA"/>
    <property type="match status" value="1"/>
</dbReference>
<keyword evidence="5 10" id="KW-0067">ATP-binding</keyword>
<dbReference type="GO" id="GO:0043190">
    <property type="term" value="C:ATP-binding cassette (ABC) transporter complex"/>
    <property type="evidence" value="ECO:0007669"/>
    <property type="project" value="InterPro"/>
</dbReference>
<dbReference type="Pfam" id="PF00005">
    <property type="entry name" value="ABC_tran"/>
    <property type="match status" value="1"/>
</dbReference>
<dbReference type="InterPro" id="IPR008995">
    <property type="entry name" value="Mo/tungstate-bd_C_term_dom"/>
</dbReference>
<dbReference type="PROSITE" id="PS00211">
    <property type="entry name" value="ABC_TRANSPORTER_1"/>
    <property type="match status" value="1"/>
</dbReference>
<proteinExistence type="predicted"/>
<dbReference type="AlphaFoldDB" id="A0A160V6N6"/>
<keyword evidence="2" id="KW-1003">Cell membrane</keyword>
<evidence type="ECO:0000313" key="10">
    <source>
        <dbReference type="EMBL" id="CUV01449.1"/>
    </source>
</evidence>
<keyword evidence="4" id="KW-0547">Nucleotide-binding</keyword>
<dbReference type="SUPFAM" id="SSF50331">
    <property type="entry name" value="MOP-like"/>
    <property type="match status" value="1"/>
</dbReference>
<dbReference type="InterPro" id="IPR017871">
    <property type="entry name" value="ABC_transporter-like_CS"/>
</dbReference>
<evidence type="ECO:0000256" key="2">
    <source>
        <dbReference type="ARBA" id="ARBA00022475"/>
    </source>
</evidence>
<dbReference type="InterPro" id="IPR003439">
    <property type="entry name" value="ABC_transporter-like_ATP-bd"/>
</dbReference>
<gene>
    <name evidence="10" type="ORF">MGWOODY_Clf299</name>
</gene>
<organism evidence="10">
    <name type="scientific">hydrothermal vent metagenome</name>
    <dbReference type="NCBI Taxonomy" id="652676"/>
    <lineage>
        <taxon>unclassified sequences</taxon>
        <taxon>metagenomes</taxon>
        <taxon>ecological metagenomes</taxon>
    </lineage>
</organism>
<dbReference type="InterPro" id="IPR015853">
    <property type="entry name" value="ABC_transpr_FbpC"/>
</dbReference>
<dbReference type="PANTHER" id="PTHR42781:SF4">
    <property type="entry name" value="SPERMIDINE_PUTRESCINE IMPORT ATP-BINDING PROTEIN POTA"/>
    <property type="match status" value="1"/>
</dbReference>
<dbReference type="GO" id="GO:0015408">
    <property type="term" value="F:ABC-type ferric iron transporter activity"/>
    <property type="evidence" value="ECO:0007669"/>
    <property type="project" value="InterPro"/>
</dbReference>
<evidence type="ECO:0000256" key="1">
    <source>
        <dbReference type="ARBA" id="ARBA00022448"/>
    </source>
</evidence>
<keyword evidence="8" id="KW-0472">Membrane</keyword>
<dbReference type="InterPro" id="IPR050093">
    <property type="entry name" value="ABC_SmlMolc_Importer"/>
</dbReference>
<evidence type="ECO:0000259" key="9">
    <source>
        <dbReference type="PROSITE" id="PS50893"/>
    </source>
</evidence>
<name>A0A160V6N6_9ZZZZ</name>
<dbReference type="EMBL" id="FAXA01000075">
    <property type="protein sequence ID" value="CUV01449.1"/>
    <property type="molecule type" value="Genomic_DNA"/>
</dbReference>
<evidence type="ECO:0000256" key="3">
    <source>
        <dbReference type="ARBA" id="ARBA00022496"/>
    </source>
</evidence>
<evidence type="ECO:0000256" key="6">
    <source>
        <dbReference type="ARBA" id="ARBA00023004"/>
    </source>
</evidence>
<accession>A0A160V6N6</accession>
<feature type="domain" description="ABC transporter" evidence="9">
    <location>
        <begin position="4"/>
        <end position="234"/>
    </location>
</feature>
<dbReference type="InterPro" id="IPR027417">
    <property type="entry name" value="P-loop_NTPase"/>
</dbReference>
<keyword evidence="7" id="KW-0406">Ion transport</keyword>
<dbReference type="InterPro" id="IPR003593">
    <property type="entry name" value="AAA+_ATPase"/>
</dbReference>
<dbReference type="CDD" id="cd03259">
    <property type="entry name" value="ABC_Carb_Solutes_like"/>
    <property type="match status" value="1"/>
</dbReference>
<evidence type="ECO:0000256" key="5">
    <source>
        <dbReference type="ARBA" id="ARBA00022840"/>
    </source>
</evidence>
<dbReference type="Pfam" id="PF08402">
    <property type="entry name" value="TOBE_2"/>
    <property type="match status" value="1"/>
</dbReference>
<evidence type="ECO:0000256" key="8">
    <source>
        <dbReference type="ARBA" id="ARBA00023136"/>
    </source>
</evidence>
<sequence length="361" mass="38519">MALLSVSGLYKSFSGVSAVDGVSFSAEPGELLCLLGPSGCGKTTMLRMLAGLEDPDAGTIEFDDRTMNGLAPQQRGFGLMFQDLALFPHMDVFGNVAFGLRMQKLPSAQVQARVQELLDLVELGGLASRKVHELSGGERQRVALARSLAPAPRLLMLDEPLGSLDRALRESLQNQVRRILKEVRVTSIYVTHDRDEAFTMADRLIFMNHGRIIQTGTPEEAVANPADGFVARTLGFKNVLPGVVIDDGEALKIECSVGLITAPKPPGSGTEKGSEITLLVDESGISMSGIPADKTPDGNLLQGVVIERVFRGDRYEVRVHVGKGELYCHAVAGAASGPAQSGQSVTLAFNPRSVRVLQGGN</sequence>
<keyword evidence="6" id="KW-0408">Iron</keyword>
<dbReference type="Gene3D" id="3.40.50.300">
    <property type="entry name" value="P-loop containing nucleotide triphosphate hydrolases"/>
    <property type="match status" value="1"/>
</dbReference>
<dbReference type="FunFam" id="3.40.50.300:FF:000133">
    <property type="entry name" value="Spermidine/putrescine import ATP-binding protein PotA"/>
    <property type="match status" value="1"/>
</dbReference>